<dbReference type="RefSeq" id="WP_345368715.1">
    <property type="nucleotide sequence ID" value="NZ_BAABJX010000007.1"/>
</dbReference>
<sequence>MLTKLLFHYGLSLKGKLALKRFLRNTDTPQQVQHKLLESILKTNANTHYGKQYSFDEIQNVHDYQQQVPVVEYQDIEPYVQKSAQGVADQLFTGVPMYFATTSGSTGTPKFIPISKRSHKETHTKIVTLTAYLALKNCPSAFNGKIMGIGAPAIEGYTEGGISYGSASGQIEKGANSIIKKKYALPPAIAEIKDYTAKYYALLRLSMEQDVSIIITANPSTLIALARYMNQWKDMLLENVRTGTYEKSFDFGEEAPAYFRSLKANPKKAQQIEELMGNSSQLLPVHLWPNLKLLTCWMGGNCKNYLDSVKKLYGNVDIKDPGFMASEMRSAIPLRLNDSSGVLAIHDNFYEFVAVEEIEQVDRRFLTLAEVEVGKQYYIFITNHSGLYRYNMNDIIAVTGYHQKTPEIVFIQKGKGITSITGEKLFEQQVIMAMDRLKEEEGLGVPFYMVLANKQTEGYELYLEGDKALSSEDLKHIGAQYDTYLKELNIEYKTKRDSSRLIPLKVTQVAEHSYEHYRQWRLSQGVRGAQFKMNYLVDETAHVEALQHYREGVQQS</sequence>
<dbReference type="InterPro" id="IPR055377">
    <property type="entry name" value="GH3_M"/>
</dbReference>
<dbReference type="InterPro" id="IPR042099">
    <property type="entry name" value="ANL_N_sf"/>
</dbReference>
<evidence type="ECO:0000313" key="4">
    <source>
        <dbReference type="Proteomes" id="UP001500298"/>
    </source>
</evidence>
<gene>
    <name evidence="3" type="ORF">GCM10023331_03660</name>
</gene>
<name>A0ABP9CY93_9BACT</name>
<dbReference type="Gene3D" id="3.40.50.12780">
    <property type="entry name" value="N-terminal domain of ligase-like"/>
    <property type="match status" value="1"/>
</dbReference>
<evidence type="ECO:0000313" key="3">
    <source>
        <dbReference type="EMBL" id="GAA4822583.1"/>
    </source>
</evidence>
<dbReference type="PANTHER" id="PTHR31901">
    <property type="entry name" value="GH3 DOMAIN-CONTAINING PROTEIN"/>
    <property type="match status" value="1"/>
</dbReference>
<dbReference type="InterPro" id="IPR004993">
    <property type="entry name" value="GH3"/>
</dbReference>
<dbReference type="Pfam" id="PF23571">
    <property type="entry name" value="GH3_M"/>
    <property type="match status" value="1"/>
</dbReference>
<evidence type="ECO:0000259" key="2">
    <source>
        <dbReference type="Pfam" id="PF23572"/>
    </source>
</evidence>
<dbReference type="PANTHER" id="PTHR31901:SF9">
    <property type="entry name" value="GH3 DOMAIN-CONTAINING PROTEIN"/>
    <property type="match status" value="1"/>
</dbReference>
<dbReference type="Pfam" id="PF03321">
    <property type="entry name" value="GH3"/>
    <property type="match status" value="1"/>
</dbReference>
<comment type="caution">
    <text evidence="3">The sequence shown here is derived from an EMBL/GenBank/DDBJ whole genome shotgun (WGS) entry which is preliminary data.</text>
</comment>
<reference evidence="4" key="1">
    <citation type="journal article" date="2019" name="Int. J. Syst. Evol. Microbiol.">
        <title>The Global Catalogue of Microorganisms (GCM) 10K type strain sequencing project: providing services to taxonomists for standard genome sequencing and annotation.</title>
        <authorList>
            <consortium name="The Broad Institute Genomics Platform"/>
            <consortium name="The Broad Institute Genome Sequencing Center for Infectious Disease"/>
            <person name="Wu L."/>
            <person name="Ma J."/>
        </authorList>
    </citation>
    <scope>NUCLEOTIDE SEQUENCE [LARGE SCALE GENOMIC DNA]</scope>
    <source>
        <strain evidence="4">JCM 18326</strain>
    </source>
</reference>
<protein>
    <submittedName>
        <fullName evidence="3">GH3 auxin-responsive promoter family protein</fullName>
    </submittedName>
</protein>
<keyword evidence="4" id="KW-1185">Reference proteome</keyword>
<proteinExistence type="predicted"/>
<dbReference type="Proteomes" id="UP001500298">
    <property type="component" value="Unassembled WGS sequence"/>
</dbReference>
<dbReference type="InterPro" id="IPR055378">
    <property type="entry name" value="GH3_C"/>
</dbReference>
<dbReference type="EMBL" id="BAABJX010000007">
    <property type="protein sequence ID" value="GAA4822583.1"/>
    <property type="molecule type" value="Genomic_DNA"/>
</dbReference>
<feature type="domain" description="GH3 middle" evidence="1">
    <location>
        <begin position="342"/>
        <end position="413"/>
    </location>
</feature>
<accession>A0ABP9CY93</accession>
<organism evidence="3 4">
    <name type="scientific">Algivirga pacifica</name>
    <dbReference type="NCBI Taxonomy" id="1162670"/>
    <lineage>
        <taxon>Bacteria</taxon>
        <taxon>Pseudomonadati</taxon>
        <taxon>Bacteroidota</taxon>
        <taxon>Cytophagia</taxon>
        <taxon>Cytophagales</taxon>
        <taxon>Flammeovirgaceae</taxon>
        <taxon>Algivirga</taxon>
    </lineage>
</organism>
<dbReference type="Pfam" id="PF23572">
    <property type="entry name" value="GH3_C"/>
    <property type="match status" value="1"/>
</dbReference>
<evidence type="ECO:0000259" key="1">
    <source>
        <dbReference type="Pfam" id="PF23571"/>
    </source>
</evidence>
<feature type="domain" description="GH3 C-terminal" evidence="2">
    <location>
        <begin position="429"/>
        <end position="539"/>
    </location>
</feature>